<accession>A0A0V1JIT7</accession>
<proteinExistence type="predicted"/>
<sequence length="268" mass="29979">MNEDPQSKCLARLMQTGIWTLDSSTTVNVYRLLDVDGSGPLKFQFSANSAGGGHSLNFFDCVRQDFASCRPESIRVVILVPLISAFFNSVAAGEKEELINDVTETEAVRMDVLLHTFTKRPALPQLLHVHSSFIAVDVVVISIPRSVALTELIVGSDLVYSVAFSLATFNAIALLTASCTLIPLMFQKWRANFVKAHIVHKTVSNDLYSKEMQDFQEDNLKVNGRLNKILELKWPELPFFFCVRGSDIDSKFVQIESLIYDNELSNKL</sequence>
<evidence type="ECO:0000313" key="2">
    <source>
        <dbReference type="EMBL" id="KRZ34852.1"/>
    </source>
</evidence>
<organism evidence="2 3">
    <name type="scientific">Trichinella pseudospiralis</name>
    <name type="common">Parasitic roundworm</name>
    <dbReference type="NCBI Taxonomy" id="6337"/>
    <lineage>
        <taxon>Eukaryota</taxon>
        <taxon>Metazoa</taxon>
        <taxon>Ecdysozoa</taxon>
        <taxon>Nematoda</taxon>
        <taxon>Enoplea</taxon>
        <taxon>Dorylaimia</taxon>
        <taxon>Trichinellida</taxon>
        <taxon>Trichinellidae</taxon>
        <taxon>Trichinella</taxon>
    </lineage>
</organism>
<comment type="caution">
    <text evidence="2">The sequence shown here is derived from an EMBL/GenBank/DDBJ whole genome shotgun (WGS) entry which is preliminary data.</text>
</comment>
<gene>
    <name evidence="2" type="ORF">T4C_12465</name>
</gene>
<name>A0A0V1JIT7_TRIPS</name>
<reference evidence="2 3" key="1">
    <citation type="submission" date="2015-01" db="EMBL/GenBank/DDBJ databases">
        <title>Evolution of Trichinella species and genotypes.</title>
        <authorList>
            <person name="Korhonen P.K."/>
            <person name="Edoardo P."/>
            <person name="Giuseppe L.R."/>
            <person name="Gasser R.B."/>
        </authorList>
    </citation>
    <scope>NUCLEOTIDE SEQUENCE [LARGE SCALE GENOMIC DNA]</scope>
    <source>
        <strain evidence="2">ISS176</strain>
    </source>
</reference>
<evidence type="ECO:0000256" key="1">
    <source>
        <dbReference type="SAM" id="Phobius"/>
    </source>
</evidence>
<dbReference type="AlphaFoldDB" id="A0A0V1JIT7"/>
<feature type="transmembrane region" description="Helical" evidence="1">
    <location>
        <begin position="159"/>
        <end position="186"/>
    </location>
</feature>
<feature type="transmembrane region" description="Helical" evidence="1">
    <location>
        <begin position="126"/>
        <end position="147"/>
    </location>
</feature>
<keyword evidence="1" id="KW-0472">Membrane</keyword>
<protein>
    <submittedName>
        <fullName evidence="2">Uncharacterized protein</fullName>
    </submittedName>
</protein>
<keyword evidence="1" id="KW-1133">Transmembrane helix</keyword>
<dbReference type="Proteomes" id="UP000054826">
    <property type="component" value="Unassembled WGS sequence"/>
</dbReference>
<dbReference type="EMBL" id="JYDV01000096">
    <property type="protein sequence ID" value="KRZ34852.1"/>
    <property type="molecule type" value="Genomic_DNA"/>
</dbReference>
<evidence type="ECO:0000313" key="3">
    <source>
        <dbReference type="Proteomes" id="UP000054826"/>
    </source>
</evidence>
<keyword evidence="1" id="KW-0812">Transmembrane</keyword>